<evidence type="ECO:0000313" key="1">
    <source>
        <dbReference type="EMBL" id="KAG0147751.1"/>
    </source>
</evidence>
<comment type="caution">
    <text evidence="1">The sequence shown here is derived from an EMBL/GenBank/DDBJ whole genome shotgun (WGS) entry which is preliminary data.</text>
</comment>
<reference evidence="1" key="1">
    <citation type="submission" date="2013-11" db="EMBL/GenBank/DDBJ databases">
        <title>Genome sequence of the fusiform rust pathogen reveals effectors for host alternation and coevolution with pine.</title>
        <authorList>
            <consortium name="DOE Joint Genome Institute"/>
            <person name="Smith K."/>
            <person name="Pendleton A."/>
            <person name="Kubisiak T."/>
            <person name="Anderson C."/>
            <person name="Salamov A."/>
            <person name="Aerts A."/>
            <person name="Riley R."/>
            <person name="Clum A."/>
            <person name="Lindquist E."/>
            <person name="Ence D."/>
            <person name="Campbell M."/>
            <person name="Kronenberg Z."/>
            <person name="Feau N."/>
            <person name="Dhillon B."/>
            <person name="Hamelin R."/>
            <person name="Burleigh J."/>
            <person name="Smith J."/>
            <person name="Yandell M."/>
            <person name="Nelson C."/>
            <person name="Grigoriev I."/>
            <person name="Davis J."/>
        </authorList>
    </citation>
    <scope>NUCLEOTIDE SEQUENCE</scope>
    <source>
        <strain evidence="1">G11</strain>
    </source>
</reference>
<organism evidence="1 2">
    <name type="scientific">Cronartium quercuum f. sp. fusiforme G11</name>
    <dbReference type="NCBI Taxonomy" id="708437"/>
    <lineage>
        <taxon>Eukaryota</taxon>
        <taxon>Fungi</taxon>
        <taxon>Dikarya</taxon>
        <taxon>Basidiomycota</taxon>
        <taxon>Pucciniomycotina</taxon>
        <taxon>Pucciniomycetes</taxon>
        <taxon>Pucciniales</taxon>
        <taxon>Coleosporiaceae</taxon>
        <taxon>Cronartium</taxon>
    </lineage>
</organism>
<dbReference type="OrthoDB" id="2502240at2759"/>
<proteinExistence type="predicted"/>
<dbReference type="Proteomes" id="UP000886653">
    <property type="component" value="Unassembled WGS sequence"/>
</dbReference>
<keyword evidence="2" id="KW-1185">Reference proteome</keyword>
<gene>
    <name evidence="1" type="ORF">CROQUDRAFT_670342</name>
</gene>
<dbReference type="EMBL" id="MU167244">
    <property type="protein sequence ID" value="KAG0147751.1"/>
    <property type="molecule type" value="Genomic_DNA"/>
</dbReference>
<name>A0A9P6NQK3_9BASI</name>
<accession>A0A9P6NQK3</accession>
<dbReference type="AlphaFoldDB" id="A0A9P6NQK3"/>
<protein>
    <submittedName>
        <fullName evidence="1">Uncharacterized protein</fullName>
    </submittedName>
</protein>
<sequence length="201" mass="22395">MFLLTLALGSITGKSTNYTKNNNPTSTKNHTLCYKKWQDLHSTKSSNHHKRNSVRIAESEKEVKLKYFQDKIGSQVVSGDVQAVCGKSYKDDSISACLWTGEITTGKNKLETGKPGWLQGSNTENCKRKLFVKKLHNTNANAKVKTEYIVVTLADGCSMFVKNGQEDIGCNNIWLTKGAWEMVGASAKERDSGKIQLEWTL</sequence>
<evidence type="ECO:0000313" key="2">
    <source>
        <dbReference type="Proteomes" id="UP000886653"/>
    </source>
</evidence>